<dbReference type="SMART" id="SM00028">
    <property type="entry name" value="TPR"/>
    <property type="match status" value="3"/>
</dbReference>
<dbReference type="Pfam" id="PF13174">
    <property type="entry name" value="TPR_6"/>
    <property type="match status" value="1"/>
</dbReference>
<keyword evidence="1" id="KW-0472">Membrane</keyword>
<accession>A0A7W0HJ79</accession>
<dbReference type="InterPro" id="IPR011990">
    <property type="entry name" value="TPR-like_helical_dom_sf"/>
</dbReference>
<proteinExistence type="predicted"/>
<feature type="transmembrane region" description="Helical" evidence="1">
    <location>
        <begin position="39"/>
        <end position="61"/>
    </location>
</feature>
<dbReference type="Gene3D" id="1.25.40.10">
    <property type="entry name" value="Tetratricopeptide repeat domain"/>
    <property type="match status" value="1"/>
</dbReference>
<keyword evidence="1" id="KW-0812">Transmembrane</keyword>
<gene>
    <name evidence="2" type="ORF">HNR65_000211</name>
</gene>
<organism evidence="2 3">
    <name type="scientific">Desulfosalsimonas propionicica</name>
    <dbReference type="NCBI Taxonomy" id="332175"/>
    <lineage>
        <taxon>Bacteria</taxon>
        <taxon>Pseudomonadati</taxon>
        <taxon>Thermodesulfobacteriota</taxon>
        <taxon>Desulfobacteria</taxon>
        <taxon>Desulfobacterales</taxon>
        <taxon>Desulfosalsimonadaceae</taxon>
        <taxon>Desulfosalsimonas</taxon>
    </lineage>
</organism>
<name>A0A7W0HJ79_9BACT</name>
<keyword evidence="3" id="KW-1185">Reference proteome</keyword>
<dbReference type="Proteomes" id="UP000525298">
    <property type="component" value="Unassembled WGS sequence"/>
</dbReference>
<keyword evidence="1" id="KW-1133">Transmembrane helix</keyword>
<comment type="caution">
    <text evidence="2">The sequence shown here is derived from an EMBL/GenBank/DDBJ whole genome shotgun (WGS) entry which is preliminary data.</text>
</comment>
<dbReference type="RefSeq" id="WP_181549590.1">
    <property type="nucleotide sequence ID" value="NZ_JACDUS010000001.1"/>
</dbReference>
<protein>
    <submittedName>
        <fullName evidence="2">Tetratricopeptide (TPR) repeat protein</fullName>
    </submittedName>
</protein>
<dbReference type="EMBL" id="JACDUS010000001">
    <property type="protein sequence ID" value="MBA2879904.1"/>
    <property type="molecule type" value="Genomic_DNA"/>
</dbReference>
<dbReference type="AlphaFoldDB" id="A0A7W0HJ79"/>
<evidence type="ECO:0000313" key="3">
    <source>
        <dbReference type="Proteomes" id="UP000525298"/>
    </source>
</evidence>
<dbReference type="SUPFAM" id="SSF48452">
    <property type="entry name" value="TPR-like"/>
    <property type="match status" value="1"/>
</dbReference>
<evidence type="ECO:0000313" key="2">
    <source>
        <dbReference type="EMBL" id="MBA2879904.1"/>
    </source>
</evidence>
<dbReference type="Pfam" id="PF13181">
    <property type="entry name" value="TPR_8"/>
    <property type="match status" value="1"/>
</dbReference>
<evidence type="ECO:0000256" key="1">
    <source>
        <dbReference type="SAM" id="Phobius"/>
    </source>
</evidence>
<sequence>MAEKNTGPADTGHSELPDDPLQQFLKKIAGVVRIYQKQLIIAGAGLLCLILVLSGVFYFLAQAQNNASARLLEITRQAGAIDSEQGPEAYEGIKDRYASLIEDYGYTDAGEMALLRYAALCLEIGEPDRALSLYESAWKKLKNNDRFNFLVLNGMAHAHAAMADNEQAIFYFQQVLENQSTVLDDQALFNLGLLYEKTGAPEKSRQAFEQLVSEYSDSMFADAARARISG</sequence>
<reference evidence="2 3" key="1">
    <citation type="submission" date="2020-07" db="EMBL/GenBank/DDBJ databases">
        <title>Genomic Encyclopedia of Type Strains, Phase IV (KMG-IV): sequencing the most valuable type-strain genomes for metagenomic binning, comparative biology and taxonomic classification.</title>
        <authorList>
            <person name="Goeker M."/>
        </authorList>
    </citation>
    <scope>NUCLEOTIDE SEQUENCE [LARGE SCALE GENOMIC DNA]</scope>
    <source>
        <strain evidence="2 3">DSM 17721</strain>
    </source>
</reference>
<dbReference type="InterPro" id="IPR019734">
    <property type="entry name" value="TPR_rpt"/>
</dbReference>